<evidence type="ECO:0000313" key="1">
    <source>
        <dbReference type="EMBL" id="KAI5441654.1"/>
    </source>
</evidence>
<organism evidence="1 2">
    <name type="scientific">Pisum sativum</name>
    <name type="common">Garden pea</name>
    <name type="synonym">Lathyrus oleraceus</name>
    <dbReference type="NCBI Taxonomy" id="3888"/>
    <lineage>
        <taxon>Eukaryota</taxon>
        <taxon>Viridiplantae</taxon>
        <taxon>Streptophyta</taxon>
        <taxon>Embryophyta</taxon>
        <taxon>Tracheophyta</taxon>
        <taxon>Spermatophyta</taxon>
        <taxon>Magnoliopsida</taxon>
        <taxon>eudicotyledons</taxon>
        <taxon>Gunneridae</taxon>
        <taxon>Pentapetalae</taxon>
        <taxon>rosids</taxon>
        <taxon>fabids</taxon>
        <taxon>Fabales</taxon>
        <taxon>Fabaceae</taxon>
        <taxon>Papilionoideae</taxon>
        <taxon>50 kb inversion clade</taxon>
        <taxon>NPAAA clade</taxon>
        <taxon>Hologalegina</taxon>
        <taxon>IRL clade</taxon>
        <taxon>Fabeae</taxon>
        <taxon>Lathyrus</taxon>
    </lineage>
</organism>
<dbReference type="EMBL" id="JAMSHJ010000001">
    <property type="protein sequence ID" value="KAI5441654.1"/>
    <property type="molecule type" value="Genomic_DNA"/>
</dbReference>
<reference evidence="1 2" key="1">
    <citation type="journal article" date="2022" name="Nat. Genet.">
        <title>Improved pea reference genome and pan-genome highlight genomic features and evolutionary characteristics.</title>
        <authorList>
            <person name="Yang T."/>
            <person name="Liu R."/>
            <person name="Luo Y."/>
            <person name="Hu S."/>
            <person name="Wang D."/>
            <person name="Wang C."/>
            <person name="Pandey M.K."/>
            <person name="Ge S."/>
            <person name="Xu Q."/>
            <person name="Li N."/>
            <person name="Li G."/>
            <person name="Huang Y."/>
            <person name="Saxena R.K."/>
            <person name="Ji Y."/>
            <person name="Li M."/>
            <person name="Yan X."/>
            <person name="He Y."/>
            <person name="Liu Y."/>
            <person name="Wang X."/>
            <person name="Xiang C."/>
            <person name="Varshney R.K."/>
            <person name="Ding H."/>
            <person name="Gao S."/>
            <person name="Zong X."/>
        </authorList>
    </citation>
    <scope>NUCLEOTIDE SEQUENCE [LARGE SCALE GENOMIC DNA]</scope>
    <source>
        <strain evidence="1 2">cv. Zhongwan 6</strain>
    </source>
</reference>
<keyword evidence="2" id="KW-1185">Reference proteome</keyword>
<dbReference type="Proteomes" id="UP001058974">
    <property type="component" value="Chromosome 1"/>
</dbReference>
<accession>A0A9D5BEE2</accession>
<proteinExistence type="predicted"/>
<protein>
    <submittedName>
        <fullName evidence="1">Uncharacterized protein</fullName>
    </submittedName>
</protein>
<name>A0A9D5BEE2_PEA</name>
<sequence>MPIMGMGMSIRRTCNSFKPQNSMLYGHAFNLGTLLHSLDHTPNNDYHGASRDTIVTRCQHSFMQLLSDTQFGELSARDLMLTSALKKDHLLTSPVHSKLLEAISSLISKP</sequence>
<comment type="caution">
    <text evidence="1">The sequence shown here is derived from an EMBL/GenBank/DDBJ whole genome shotgun (WGS) entry which is preliminary data.</text>
</comment>
<dbReference type="AlphaFoldDB" id="A0A9D5BEE2"/>
<dbReference type="Gramene" id="Psat01G0092800-T1">
    <property type="protein sequence ID" value="KAI5441654.1"/>
    <property type="gene ID" value="KIW84_010928"/>
</dbReference>
<gene>
    <name evidence="1" type="ORF">KIW84_010928</name>
</gene>
<evidence type="ECO:0000313" key="2">
    <source>
        <dbReference type="Proteomes" id="UP001058974"/>
    </source>
</evidence>